<feature type="compositionally biased region" description="Polar residues" evidence="1">
    <location>
        <begin position="1"/>
        <end position="17"/>
    </location>
</feature>
<feature type="compositionally biased region" description="Polar residues" evidence="1">
    <location>
        <begin position="191"/>
        <end position="214"/>
    </location>
</feature>
<feature type="non-terminal residue" evidence="2">
    <location>
        <position position="289"/>
    </location>
</feature>
<feature type="compositionally biased region" description="Basic and acidic residues" evidence="1">
    <location>
        <begin position="278"/>
        <end position="289"/>
    </location>
</feature>
<evidence type="ECO:0000313" key="3">
    <source>
        <dbReference type="Proteomes" id="UP001211907"/>
    </source>
</evidence>
<feature type="region of interest" description="Disordered" evidence="1">
    <location>
        <begin position="75"/>
        <end position="97"/>
    </location>
</feature>
<accession>A0AAD5SLW5</accession>
<dbReference type="EMBL" id="JADGJH010004866">
    <property type="protein sequence ID" value="KAJ3083417.1"/>
    <property type="molecule type" value="Genomic_DNA"/>
</dbReference>
<gene>
    <name evidence="2" type="ORF">HK100_009460</name>
</gene>
<name>A0AAD5SLW5_9FUNG</name>
<feature type="compositionally biased region" description="Low complexity" evidence="1">
    <location>
        <begin position="75"/>
        <end position="88"/>
    </location>
</feature>
<organism evidence="2 3">
    <name type="scientific">Physocladia obscura</name>
    <dbReference type="NCBI Taxonomy" id="109957"/>
    <lineage>
        <taxon>Eukaryota</taxon>
        <taxon>Fungi</taxon>
        <taxon>Fungi incertae sedis</taxon>
        <taxon>Chytridiomycota</taxon>
        <taxon>Chytridiomycota incertae sedis</taxon>
        <taxon>Chytridiomycetes</taxon>
        <taxon>Chytridiales</taxon>
        <taxon>Chytriomycetaceae</taxon>
        <taxon>Physocladia</taxon>
    </lineage>
</organism>
<reference evidence="2" key="1">
    <citation type="submission" date="2020-05" db="EMBL/GenBank/DDBJ databases">
        <title>Phylogenomic resolution of chytrid fungi.</title>
        <authorList>
            <person name="Stajich J.E."/>
            <person name="Amses K."/>
            <person name="Simmons R."/>
            <person name="Seto K."/>
            <person name="Myers J."/>
            <person name="Bonds A."/>
            <person name="Quandt C.A."/>
            <person name="Barry K."/>
            <person name="Liu P."/>
            <person name="Grigoriev I."/>
            <person name="Longcore J.E."/>
            <person name="James T.Y."/>
        </authorList>
    </citation>
    <scope>NUCLEOTIDE SEQUENCE</scope>
    <source>
        <strain evidence="2">JEL0513</strain>
    </source>
</reference>
<feature type="region of interest" description="Disordered" evidence="1">
    <location>
        <begin position="191"/>
        <end position="289"/>
    </location>
</feature>
<keyword evidence="3" id="KW-1185">Reference proteome</keyword>
<dbReference type="Proteomes" id="UP001211907">
    <property type="component" value="Unassembled WGS sequence"/>
</dbReference>
<feature type="region of interest" description="Disordered" evidence="1">
    <location>
        <begin position="1"/>
        <end position="63"/>
    </location>
</feature>
<protein>
    <submittedName>
        <fullName evidence="2">Uncharacterized protein</fullName>
    </submittedName>
</protein>
<proteinExistence type="predicted"/>
<sequence>METHQHPQGKSKQSDQTNDTHEDTAQTPHQQQSSAKLENAELLEDFKFPEQPNYQNAAANEVSFLPQHHLENVIQNQQQRQQQRQPPQGLLAHSDEDDVPIPHWLFNYSPSGMAPLPTSVVGSSALLMPPAPPFEFPFYSDGGIMLHDFSSMPIAHHGTATPQLPSSTVFSTSGLNQRFARVSFDNSSLPSLSFQPHQFPTSHQHYPEQSPTRTSGGGASDKHERRKSSSASLLSSSSSSSLRQSPELQFAAMPEIGDSGGGGGGGGSSSSSSNLPSKDMRTREFECQT</sequence>
<feature type="compositionally biased region" description="Polar residues" evidence="1">
    <location>
        <begin position="25"/>
        <end position="36"/>
    </location>
</feature>
<feature type="compositionally biased region" description="Low complexity" evidence="1">
    <location>
        <begin position="229"/>
        <end position="242"/>
    </location>
</feature>
<evidence type="ECO:0000256" key="1">
    <source>
        <dbReference type="SAM" id="MobiDB-lite"/>
    </source>
</evidence>
<dbReference type="AlphaFoldDB" id="A0AAD5SLW5"/>
<feature type="compositionally biased region" description="Gly residues" evidence="1">
    <location>
        <begin position="258"/>
        <end position="268"/>
    </location>
</feature>
<comment type="caution">
    <text evidence="2">The sequence shown here is derived from an EMBL/GenBank/DDBJ whole genome shotgun (WGS) entry which is preliminary data.</text>
</comment>
<evidence type="ECO:0000313" key="2">
    <source>
        <dbReference type="EMBL" id="KAJ3083417.1"/>
    </source>
</evidence>